<dbReference type="InterPro" id="IPR001447">
    <property type="entry name" value="Arylamine_N-AcTrfase"/>
</dbReference>
<dbReference type="PANTHER" id="PTHR11786">
    <property type="entry name" value="N-HYDROXYARYLAMINE O-ACETYLTRANSFERASE"/>
    <property type="match status" value="1"/>
</dbReference>
<proteinExistence type="inferred from homology"/>
<name>A0A9D1PCD6_9FIRM</name>
<dbReference type="Gene3D" id="3.30.2140.20">
    <property type="match status" value="1"/>
</dbReference>
<evidence type="ECO:0000313" key="3">
    <source>
        <dbReference type="Proteomes" id="UP000886814"/>
    </source>
</evidence>
<accession>A0A9D1PCD6</accession>
<gene>
    <name evidence="2" type="ORF">H9747_01365</name>
</gene>
<dbReference type="SUPFAM" id="SSF54001">
    <property type="entry name" value="Cysteine proteinases"/>
    <property type="match status" value="1"/>
</dbReference>
<comment type="similarity">
    <text evidence="1">Belongs to the arylamine N-acetyltransferase family.</text>
</comment>
<dbReference type="Pfam" id="PF00797">
    <property type="entry name" value="Acetyltransf_2"/>
    <property type="match status" value="1"/>
</dbReference>
<dbReference type="InterPro" id="IPR038765">
    <property type="entry name" value="Papain-like_cys_pep_sf"/>
</dbReference>
<comment type="caution">
    <text evidence="2">The sequence shown here is derived from an EMBL/GenBank/DDBJ whole genome shotgun (WGS) entry which is preliminary data.</text>
</comment>
<dbReference type="GO" id="GO:0016407">
    <property type="term" value="F:acetyltransferase activity"/>
    <property type="evidence" value="ECO:0007669"/>
    <property type="project" value="InterPro"/>
</dbReference>
<organism evidence="2 3">
    <name type="scientific">Candidatus Blautia stercorigallinarum</name>
    <dbReference type="NCBI Taxonomy" id="2838501"/>
    <lineage>
        <taxon>Bacteria</taxon>
        <taxon>Bacillati</taxon>
        <taxon>Bacillota</taxon>
        <taxon>Clostridia</taxon>
        <taxon>Lachnospirales</taxon>
        <taxon>Lachnospiraceae</taxon>
        <taxon>Blautia</taxon>
    </lineage>
</organism>
<reference evidence="2" key="2">
    <citation type="submission" date="2021-04" db="EMBL/GenBank/DDBJ databases">
        <authorList>
            <person name="Gilroy R."/>
        </authorList>
    </citation>
    <scope>NUCLEOTIDE SEQUENCE</scope>
    <source>
        <strain evidence="2">CHK195-9823</strain>
    </source>
</reference>
<sequence length="272" mass="30962">MYTVEYDRLSEEQTKKYLERIGLSYPAAPTLETLHTLIWSHQCRVPFEDIDTSLLACPVSLSSQDLYRKIVEERHGGFCFELNGLFLLLLKSLGFEAYACMCRVAAGFTTLRALTHRASIVRLDGREYLCDVGLGGPMAPFAVELSSEPQTRKGETYRITDTGDGWKLLLRREADGTDSPVIIFATVPFLSEDFTPLMDALLARPDNLFSNHLVINLRTPDGYKNFRDDTLIWRTGQERKEIRYAPEDIPDMIQNVFGLNYSKELLAQNLHL</sequence>
<dbReference type="Proteomes" id="UP000886814">
    <property type="component" value="Unassembled WGS sequence"/>
</dbReference>
<evidence type="ECO:0000313" key="2">
    <source>
        <dbReference type="EMBL" id="HIV37643.1"/>
    </source>
</evidence>
<dbReference type="InterPro" id="IPR053710">
    <property type="entry name" value="Arylamine_NAT_domain_sf"/>
</dbReference>
<evidence type="ECO:0000256" key="1">
    <source>
        <dbReference type="ARBA" id="ARBA00006547"/>
    </source>
</evidence>
<protein>
    <submittedName>
        <fullName evidence="2">Arylamine N-acetyltransferase</fullName>
    </submittedName>
</protein>
<reference evidence="2" key="1">
    <citation type="journal article" date="2021" name="PeerJ">
        <title>Extensive microbial diversity within the chicken gut microbiome revealed by metagenomics and culture.</title>
        <authorList>
            <person name="Gilroy R."/>
            <person name="Ravi A."/>
            <person name="Getino M."/>
            <person name="Pursley I."/>
            <person name="Horton D.L."/>
            <person name="Alikhan N.F."/>
            <person name="Baker D."/>
            <person name="Gharbi K."/>
            <person name="Hall N."/>
            <person name="Watson M."/>
            <person name="Adriaenssens E.M."/>
            <person name="Foster-Nyarko E."/>
            <person name="Jarju S."/>
            <person name="Secka A."/>
            <person name="Antonio M."/>
            <person name="Oren A."/>
            <person name="Chaudhuri R.R."/>
            <person name="La Ragione R."/>
            <person name="Hildebrand F."/>
            <person name="Pallen M.J."/>
        </authorList>
    </citation>
    <scope>NUCLEOTIDE SEQUENCE</scope>
    <source>
        <strain evidence="2">CHK195-9823</strain>
    </source>
</reference>
<dbReference type="PANTHER" id="PTHR11786:SF0">
    <property type="entry name" value="ARYLAMINE N-ACETYLTRANSFERASE 4-RELATED"/>
    <property type="match status" value="1"/>
</dbReference>
<dbReference type="AlphaFoldDB" id="A0A9D1PCD6"/>
<dbReference type="EMBL" id="DXIQ01000008">
    <property type="protein sequence ID" value="HIV37643.1"/>
    <property type="molecule type" value="Genomic_DNA"/>
</dbReference>